<dbReference type="Gene3D" id="2.160.10.10">
    <property type="entry name" value="Hexapeptide repeat proteins"/>
    <property type="match status" value="1"/>
</dbReference>
<organism evidence="1 2">
    <name type="scientific">Virgibacillus byunsanensis</name>
    <dbReference type="NCBI Taxonomy" id="570945"/>
    <lineage>
        <taxon>Bacteria</taxon>
        <taxon>Bacillati</taxon>
        <taxon>Bacillota</taxon>
        <taxon>Bacilli</taxon>
        <taxon>Bacillales</taxon>
        <taxon>Bacillaceae</taxon>
        <taxon>Virgibacillus</taxon>
    </lineage>
</organism>
<dbReference type="InterPro" id="IPR011004">
    <property type="entry name" value="Trimer_LpxA-like_sf"/>
</dbReference>
<dbReference type="CDD" id="cd04645">
    <property type="entry name" value="LbH_gamma_CA_like"/>
    <property type="match status" value="1"/>
</dbReference>
<dbReference type="PANTHER" id="PTHR13061:SF29">
    <property type="entry name" value="GAMMA CARBONIC ANHYDRASE-LIKE 1, MITOCHONDRIAL-RELATED"/>
    <property type="match status" value="1"/>
</dbReference>
<dbReference type="EMBL" id="JBHTKJ010000063">
    <property type="protein sequence ID" value="MFD1040169.1"/>
    <property type="molecule type" value="Genomic_DNA"/>
</dbReference>
<dbReference type="Proteomes" id="UP001597040">
    <property type="component" value="Unassembled WGS sequence"/>
</dbReference>
<gene>
    <name evidence="1" type="ORF">ACFQ3N_17490</name>
</gene>
<dbReference type="SUPFAM" id="SSF51161">
    <property type="entry name" value="Trimeric LpxA-like enzymes"/>
    <property type="match status" value="1"/>
</dbReference>
<dbReference type="InterPro" id="IPR001451">
    <property type="entry name" value="Hexapep"/>
</dbReference>
<name>A0ABW3LS60_9BACI</name>
<dbReference type="Pfam" id="PF00132">
    <property type="entry name" value="Hexapep"/>
    <property type="match status" value="1"/>
</dbReference>
<evidence type="ECO:0000313" key="2">
    <source>
        <dbReference type="Proteomes" id="UP001597040"/>
    </source>
</evidence>
<keyword evidence="2" id="KW-1185">Reference proteome</keyword>
<protein>
    <submittedName>
        <fullName evidence="1">Gamma carbonic anhydrase family protein</fullName>
    </submittedName>
</protein>
<dbReference type="RefSeq" id="WP_390363998.1">
    <property type="nucleotide sequence ID" value="NZ_JBHTKJ010000063.1"/>
</dbReference>
<proteinExistence type="predicted"/>
<evidence type="ECO:0000313" key="1">
    <source>
        <dbReference type="EMBL" id="MFD1040169.1"/>
    </source>
</evidence>
<accession>A0ABW3LS60</accession>
<sequence length="175" mass="19186">MIQSYKNKKPSIHSTTFIAKDATIIGDVTIDEQSSVWFKTVIRGDVAPTHIGKRVSIQDLSMIHQSPNMPVTVEDGVTIGHQVTLHAATIRKNALIGMGSVILDGAEIGESAFIGAGSLVPPGKIIPPNTLALGRPAKVVRELTIKDYEEMERVRTSYVEKCQYYKQHTDLGLEF</sequence>
<comment type="caution">
    <text evidence="1">The sequence shown here is derived from an EMBL/GenBank/DDBJ whole genome shotgun (WGS) entry which is preliminary data.</text>
</comment>
<reference evidence="2" key="1">
    <citation type="journal article" date="2019" name="Int. J. Syst. Evol. Microbiol.">
        <title>The Global Catalogue of Microorganisms (GCM) 10K type strain sequencing project: providing services to taxonomists for standard genome sequencing and annotation.</title>
        <authorList>
            <consortium name="The Broad Institute Genomics Platform"/>
            <consortium name="The Broad Institute Genome Sequencing Center for Infectious Disease"/>
            <person name="Wu L."/>
            <person name="Ma J."/>
        </authorList>
    </citation>
    <scope>NUCLEOTIDE SEQUENCE [LARGE SCALE GENOMIC DNA]</scope>
    <source>
        <strain evidence="2">CCUG 56754</strain>
    </source>
</reference>
<dbReference type="InterPro" id="IPR047324">
    <property type="entry name" value="LbH_gamma_CA-like"/>
</dbReference>
<dbReference type="PANTHER" id="PTHR13061">
    <property type="entry name" value="DYNACTIN SUBUNIT P25"/>
    <property type="match status" value="1"/>
</dbReference>
<dbReference type="InterPro" id="IPR050484">
    <property type="entry name" value="Transf_Hexapept/Carb_Anhydrase"/>
</dbReference>